<dbReference type="RefSeq" id="WP_380009233.1">
    <property type="nucleotide sequence ID" value="NZ_JADIKI010000022.1"/>
</dbReference>
<evidence type="ECO:0008006" key="4">
    <source>
        <dbReference type="Google" id="ProtNLM"/>
    </source>
</evidence>
<evidence type="ECO:0000256" key="1">
    <source>
        <dbReference type="SAM" id="MobiDB-lite"/>
    </source>
</evidence>
<evidence type="ECO:0000313" key="2">
    <source>
        <dbReference type="EMBL" id="MFK2854543.1"/>
    </source>
</evidence>
<feature type="compositionally biased region" description="Basic and acidic residues" evidence="1">
    <location>
        <begin position="1"/>
        <end position="14"/>
    </location>
</feature>
<keyword evidence="3" id="KW-1185">Reference proteome</keyword>
<evidence type="ECO:0000313" key="3">
    <source>
        <dbReference type="Proteomes" id="UP001620409"/>
    </source>
</evidence>
<organism evidence="2 3">
    <name type="scientific">Dyella humi</name>
    <dbReference type="NCBI Taxonomy" id="1770547"/>
    <lineage>
        <taxon>Bacteria</taxon>
        <taxon>Pseudomonadati</taxon>
        <taxon>Pseudomonadota</taxon>
        <taxon>Gammaproteobacteria</taxon>
        <taxon>Lysobacterales</taxon>
        <taxon>Rhodanobacteraceae</taxon>
        <taxon>Dyella</taxon>
    </lineage>
</organism>
<feature type="region of interest" description="Disordered" evidence="1">
    <location>
        <begin position="1"/>
        <end position="98"/>
    </location>
</feature>
<reference evidence="2 3" key="1">
    <citation type="submission" date="2020-10" db="EMBL/GenBank/DDBJ databases">
        <title>Phylogeny of dyella-like bacteria.</title>
        <authorList>
            <person name="Fu J."/>
        </authorList>
    </citation>
    <scope>NUCLEOTIDE SEQUENCE [LARGE SCALE GENOMIC DNA]</scope>
    <source>
        <strain evidence="2 3">DHG40</strain>
    </source>
</reference>
<accession>A0ABW8IH62</accession>
<dbReference type="EMBL" id="JADIKI010000022">
    <property type="protein sequence ID" value="MFK2854543.1"/>
    <property type="molecule type" value="Genomic_DNA"/>
</dbReference>
<sequence>MTAHRSSDNRRGSNMEKTSYRQRSNEVELRSVSRALQSAGGAGGISGTGQALPHHGFDDDTRQKAVANPMGDEAKLPMPKAGSSYQTGGTHLNRDRQA</sequence>
<proteinExistence type="predicted"/>
<protein>
    <recommendedName>
        <fullName evidence="4">Stress-induced protein</fullName>
    </recommendedName>
</protein>
<gene>
    <name evidence="2" type="ORF">ISP18_08065</name>
</gene>
<comment type="caution">
    <text evidence="2">The sequence shown here is derived from an EMBL/GenBank/DDBJ whole genome shotgun (WGS) entry which is preliminary data.</text>
</comment>
<name>A0ABW8IH62_9GAMM</name>
<dbReference type="Proteomes" id="UP001620409">
    <property type="component" value="Unassembled WGS sequence"/>
</dbReference>